<protein>
    <submittedName>
        <fullName evidence="1">Uncharacterized protein</fullName>
    </submittedName>
</protein>
<dbReference type="AlphaFoldDB" id="A0A812LKJ1"/>
<reference evidence="1" key="1">
    <citation type="submission" date="2021-02" db="EMBL/GenBank/DDBJ databases">
        <authorList>
            <person name="Dougan E. K."/>
            <person name="Rhodes N."/>
            <person name="Thang M."/>
            <person name="Chan C."/>
        </authorList>
    </citation>
    <scope>NUCLEOTIDE SEQUENCE</scope>
</reference>
<dbReference type="Proteomes" id="UP000604046">
    <property type="component" value="Unassembled WGS sequence"/>
</dbReference>
<dbReference type="EMBL" id="CAJNDS010000982">
    <property type="protein sequence ID" value="CAE7242657.1"/>
    <property type="molecule type" value="Genomic_DNA"/>
</dbReference>
<comment type="caution">
    <text evidence="1">The sequence shown here is derived from an EMBL/GenBank/DDBJ whole genome shotgun (WGS) entry which is preliminary data.</text>
</comment>
<accession>A0A812LKJ1</accession>
<evidence type="ECO:0000313" key="2">
    <source>
        <dbReference type="Proteomes" id="UP000604046"/>
    </source>
</evidence>
<evidence type="ECO:0000313" key="1">
    <source>
        <dbReference type="EMBL" id="CAE7242657.1"/>
    </source>
</evidence>
<organism evidence="1 2">
    <name type="scientific">Symbiodinium natans</name>
    <dbReference type="NCBI Taxonomy" id="878477"/>
    <lineage>
        <taxon>Eukaryota</taxon>
        <taxon>Sar</taxon>
        <taxon>Alveolata</taxon>
        <taxon>Dinophyceae</taxon>
        <taxon>Suessiales</taxon>
        <taxon>Symbiodiniaceae</taxon>
        <taxon>Symbiodinium</taxon>
    </lineage>
</organism>
<sequence>DHWNNAQLLGTLPDQVNLASHASRFSWLTSELEAAFDLMAVKLLTDVLAPRLPDFILAASVGIGSGTIQSACLGREGLYDAVTFEIGSHAISKRPSLVANIGSMVTEMPTPGQRSLDVMCFVRKKNVVFQCCQPLTVNVQDANGLCSEAQNVLETIAQNTHVEDVRTHGAALLGSEICRQLPHDCLILVVRKFAGIHVGWYTALLKQEAVQNCIGNEHTVEEFREQ</sequence>
<gene>
    <name evidence="1" type="ORF">SNAT2548_LOCUS11168</name>
</gene>
<feature type="non-terminal residue" evidence="1">
    <location>
        <position position="1"/>
    </location>
</feature>
<name>A0A812LKJ1_9DINO</name>
<proteinExistence type="predicted"/>
<keyword evidence="2" id="KW-1185">Reference proteome</keyword>